<comment type="caution">
    <text evidence="1">The sequence shown here is derived from an EMBL/GenBank/DDBJ whole genome shotgun (WGS) entry which is preliminary data.</text>
</comment>
<organism evidence="1 2">
    <name type="scientific">Planobispora longispora</name>
    <dbReference type="NCBI Taxonomy" id="28887"/>
    <lineage>
        <taxon>Bacteria</taxon>
        <taxon>Bacillati</taxon>
        <taxon>Actinomycetota</taxon>
        <taxon>Actinomycetes</taxon>
        <taxon>Streptosporangiales</taxon>
        <taxon>Streptosporangiaceae</taxon>
        <taxon>Planobispora</taxon>
    </lineage>
</organism>
<dbReference type="Proteomes" id="UP000616724">
    <property type="component" value="Unassembled WGS sequence"/>
</dbReference>
<gene>
    <name evidence="1" type="ORF">Plo01_19430</name>
</gene>
<dbReference type="Pfam" id="PF18963">
    <property type="entry name" value="DUF5703"/>
    <property type="match status" value="1"/>
</dbReference>
<dbReference type="InterPro" id="IPR043758">
    <property type="entry name" value="DUF5703"/>
</dbReference>
<name>A0A8J3W3L9_9ACTN</name>
<protein>
    <submittedName>
        <fullName evidence="1">Uncharacterized protein</fullName>
    </submittedName>
</protein>
<dbReference type="EMBL" id="BOOH01000016">
    <property type="protein sequence ID" value="GIH75514.1"/>
    <property type="molecule type" value="Genomic_DNA"/>
</dbReference>
<evidence type="ECO:0000313" key="1">
    <source>
        <dbReference type="EMBL" id="GIH75514.1"/>
    </source>
</evidence>
<reference evidence="1 2" key="1">
    <citation type="submission" date="2021-01" db="EMBL/GenBank/DDBJ databases">
        <title>Whole genome shotgun sequence of Planobispora longispora NBRC 13918.</title>
        <authorList>
            <person name="Komaki H."/>
            <person name="Tamura T."/>
        </authorList>
    </citation>
    <scope>NUCLEOTIDE SEQUENCE [LARGE SCALE GENOMIC DNA]</scope>
    <source>
        <strain evidence="1 2">NBRC 13918</strain>
    </source>
</reference>
<dbReference type="AlphaFoldDB" id="A0A8J3W3L9"/>
<evidence type="ECO:0000313" key="2">
    <source>
        <dbReference type="Proteomes" id="UP000616724"/>
    </source>
</evidence>
<proteinExistence type="predicted"/>
<accession>A0A8J3W3L9</accession>
<keyword evidence="2" id="KW-1185">Reference proteome</keyword>
<sequence>MSADVPQPTPRRLTAVLTYSYLVLHLPRGTSRDVARQILTEHAEYGGWELDRLRLYPDGRRDVRLRRKIIRAVKTM</sequence>